<dbReference type="PROSITE" id="PS51318">
    <property type="entry name" value="TAT"/>
    <property type="match status" value="1"/>
</dbReference>
<evidence type="ECO:0000313" key="1">
    <source>
        <dbReference type="EMBL" id="VDN66479.1"/>
    </source>
</evidence>
<name>A0A653BD92_ECTOL</name>
<protein>
    <submittedName>
        <fullName evidence="1">Uncharacterized protein</fullName>
    </submittedName>
</protein>
<organism evidence="1">
    <name type="scientific">Ectopseudomonas oleovorans</name>
    <name type="common">Pseudomonas oleovorans</name>
    <dbReference type="NCBI Taxonomy" id="301"/>
    <lineage>
        <taxon>Bacteria</taxon>
        <taxon>Pseudomonadati</taxon>
        <taxon>Pseudomonadota</taxon>
        <taxon>Gammaproteobacteria</taxon>
        <taxon>Pseudomonadales</taxon>
        <taxon>Pseudomonadaceae</taxon>
        <taxon>Ectopseudomonas</taxon>
    </lineage>
</organism>
<dbReference type="InterPro" id="IPR011463">
    <property type="entry name" value="DUF1569"/>
</dbReference>
<dbReference type="AlphaFoldDB" id="A0A653BD92"/>
<dbReference type="EMBL" id="LR130779">
    <property type="protein sequence ID" value="VDN66479.1"/>
    <property type="molecule type" value="Genomic_DNA"/>
</dbReference>
<dbReference type="OrthoDB" id="336237at2"/>
<dbReference type="Pfam" id="PF07606">
    <property type="entry name" value="DUF1569"/>
    <property type="match status" value="1"/>
</dbReference>
<accession>A0A653BD92</accession>
<reference evidence="1" key="1">
    <citation type="submission" date="2018-11" db="EMBL/GenBank/DDBJ databases">
        <authorList>
            <consortium name="Genoscope - CEA"/>
            <person name="William W."/>
        </authorList>
    </citation>
    <scope>NUCLEOTIDE SEQUENCE [LARGE SCALE GENOMIC DNA]</scope>
    <source>
        <strain evidence="1">T9AD</strain>
    </source>
</reference>
<proteinExistence type="predicted"/>
<gene>
    <name evidence="1" type="ORF">POT9AD_5504</name>
</gene>
<dbReference type="InterPro" id="IPR006311">
    <property type="entry name" value="TAT_signal"/>
</dbReference>
<sequence>MQRRTLLKGTAVAGVAALGAGFWALPGGPRPAALSLAAAQQVLADLQGRALQSLRGWSPSEVFNHCAQSIDYSIDGYPRLKPAWFRHSLGPAAFAVFSARGGMRHPLDEPIPGAAALLEPDSQEAALQRLRSAFVRFASYQGELQPHFAYGALSHGEYAAAHVMHLYDHLSLLRLA</sequence>